<evidence type="ECO:0000313" key="1">
    <source>
        <dbReference type="EMBL" id="CAA9255511.1"/>
    </source>
</evidence>
<protein>
    <submittedName>
        <fullName evidence="1">Uncharacterized protein</fullName>
    </submittedName>
</protein>
<organism evidence="1">
    <name type="scientific">uncultured Coleofasciculus sp</name>
    <dbReference type="NCBI Taxonomy" id="1267456"/>
    <lineage>
        <taxon>Bacteria</taxon>
        <taxon>Bacillati</taxon>
        <taxon>Cyanobacteriota</taxon>
        <taxon>Cyanophyceae</taxon>
        <taxon>Coleofasciculales</taxon>
        <taxon>Coleofasciculaceae</taxon>
        <taxon>Coleofasciculus</taxon>
        <taxon>environmental samples</taxon>
    </lineage>
</organism>
<dbReference type="AlphaFoldDB" id="A0A6J4IND1"/>
<reference evidence="1" key="1">
    <citation type="submission" date="2020-02" db="EMBL/GenBank/DDBJ databases">
        <authorList>
            <person name="Meier V. D."/>
        </authorList>
    </citation>
    <scope>NUCLEOTIDE SEQUENCE</scope>
    <source>
        <strain evidence="1">AVDCRST_MAG92</strain>
    </source>
</reference>
<accession>A0A6J4IND1</accession>
<name>A0A6J4IND1_9CYAN</name>
<gene>
    <name evidence="1" type="ORF">AVDCRST_MAG92-2206</name>
</gene>
<sequence>MPILNLKPSHKPVREYYNELKQFEKLGVSHEGAVKTAFQKPSRL</sequence>
<dbReference type="EMBL" id="CADCTM010000332">
    <property type="protein sequence ID" value="CAA9255511.1"/>
    <property type="molecule type" value="Genomic_DNA"/>
</dbReference>
<proteinExistence type="predicted"/>